<dbReference type="EMBL" id="VSRR010054409">
    <property type="protein sequence ID" value="MPC80565.1"/>
    <property type="molecule type" value="Genomic_DNA"/>
</dbReference>
<accession>A0A5B7IEB4</accession>
<evidence type="ECO:0000313" key="2">
    <source>
        <dbReference type="EMBL" id="MPC80565.1"/>
    </source>
</evidence>
<evidence type="ECO:0000256" key="1">
    <source>
        <dbReference type="SAM" id="MobiDB-lite"/>
    </source>
</evidence>
<evidence type="ECO:0000313" key="3">
    <source>
        <dbReference type="Proteomes" id="UP000324222"/>
    </source>
</evidence>
<comment type="caution">
    <text evidence="2">The sequence shown here is derived from an EMBL/GenBank/DDBJ whole genome shotgun (WGS) entry which is preliminary data.</text>
</comment>
<dbReference type="Proteomes" id="UP000324222">
    <property type="component" value="Unassembled WGS sequence"/>
</dbReference>
<reference evidence="2 3" key="1">
    <citation type="submission" date="2019-05" db="EMBL/GenBank/DDBJ databases">
        <title>Another draft genome of Portunus trituberculatus and its Hox gene families provides insights of decapod evolution.</title>
        <authorList>
            <person name="Jeong J.-H."/>
            <person name="Song I."/>
            <person name="Kim S."/>
            <person name="Choi T."/>
            <person name="Kim D."/>
            <person name="Ryu S."/>
            <person name="Kim W."/>
        </authorList>
    </citation>
    <scope>NUCLEOTIDE SEQUENCE [LARGE SCALE GENOMIC DNA]</scope>
    <source>
        <tissue evidence="2">Muscle</tissue>
    </source>
</reference>
<feature type="compositionally biased region" description="Basic and acidic residues" evidence="1">
    <location>
        <begin position="64"/>
        <end position="76"/>
    </location>
</feature>
<sequence length="129" mass="14065">MPGWGPGWARWPAWDREAPGHGPLGQGPPGWWLTAVFGRPKVAWSQVIKQKNIVHNFVSNKEEKIDSEKKAVRRESLPVQGGNTGRVVLGGARRVCTPRPSAVSGARLRLGGTGRRGHLLLTGWITDCS</sequence>
<dbReference type="AlphaFoldDB" id="A0A5B7IEB4"/>
<protein>
    <submittedName>
        <fullName evidence="2">Uncharacterized protein</fullName>
    </submittedName>
</protein>
<organism evidence="2 3">
    <name type="scientific">Portunus trituberculatus</name>
    <name type="common">Swimming crab</name>
    <name type="synonym">Neptunus trituberculatus</name>
    <dbReference type="NCBI Taxonomy" id="210409"/>
    <lineage>
        <taxon>Eukaryota</taxon>
        <taxon>Metazoa</taxon>
        <taxon>Ecdysozoa</taxon>
        <taxon>Arthropoda</taxon>
        <taxon>Crustacea</taxon>
        <taxon>Multicrustacea</taxon>
        <taxon>Malacostraca</taxon>
        <taxon>Eumalacostraca</taxon>
        <taxon>Eucarida</taxon>
        <taxon>Decapoda</taxon>
        <taxon>Pleocyemata</taxon>
        <taxon>Brachyura</taxon>
        <taxon>Eubrachyura</taxon>
        <taxon>Portunoidea</taxon>
        <taxon>Portunidae</taxon>
        <taxon>Portuninae</taxon>
        <taxon>Portunus</taxon>
    </lineage>
</organism>
<gene>
    <name evidence="2" type="ORF">E2C01_075147</name>
</gene>
<keyword evidence="3" id="KW-1185">Reference proteome</keyword>
<name>A0A5B7IEB4_PORTR</name>
<proteinExistence type="predicted"/>
<feature type="region of interest" description="Disordered" evidence="1">
    <location>
        <begin position="64"/>
        <end position="85"/>
    </location>
</feature>